<dbReference type="CDD" id="cd04301">
    <property type="entry name" value="NAT_SF"/>
    <property type="match status" value="1"/>
</dbReference>
<feature type="domain" description="N-acetyltransferase" evidence="3">
    <location>
        <begin position="43"/>
        <end position="218"/>
    </location>
</feature>
<name>H0QZN7_9ACTN</name>
<keyword evidence="1" id="KW-0808">Transferase</keyword>
<dbReference type="Pfam" id="PF00583">
    <property type="entry name" value="Acetyltransf_1"/>
    <property type="match status" value="1"/>
</dbReference>
<evidence type="ECO:0000256" key="1">
    <source>
        <dbReference type="ARBA" id="ARBA00022679"/>
    </source>
</evidence>
<gene>
    <name evidence="4" type="ORF">GOEFS_050_00660</name>
</gene>
<evidence type="ECO:0000313" key="4">
    <source>
        <dbReference type="EMBL" id="GAB18288.1"/>
    </source>
</evidence>
<proteinExistence type="predicted"/>
<evidence type="ECO:0000313" key="5">
    <source>
        <dbReference type="Proteomes" id="UP000035034"/>
    </source>
</evidence>
<sequence>MSSLLVEVVAFTHECATPSGQFLSASLPTFIRYRVLVTVNPNVSVSTATDANLAEAIANVAAITFPLACPPHSPPDAIADFIANQLSPNNFRGYITRDNAEVLVAQQDSQIIGYCLVLHRDPPDPDVAAVVTARPVSEISKMYVLPDHHGAGASHALMTRAIDTARARKSAIVWLGVNQENLRAQRFYAKMGFGVAGTKTFNLGATIEHDYVMTRLLD</sequence>
<organism evidence="4 5">
    <name type="scientific">Gordonia effusa NBRC 100432</name>
    <dbReference type="NCBI Taxonomy" id="1077974"/>
    <lineage>
        <taxon>Bacteria</taxon>
        <taxon>Bacillati</taxon>
        <taxon>Actinomycetota</taxon>
        <taxon>Actinomycetes</taxon>
        <taxon>Mycobacteriales</taxon>
        <taxon>Gordoniaceae</taxon>
        <taxon>Gordonia</taxon>
    </lineage>
</organism>
<dbReference type="GO" id="GO:0016747">
    <property type="term" value="F:acyltransferase activity, transferring groups other than amino-acyl groups"/>
    <property type="evidence" value="ECO:0007669"/>
    <property type="project" value="InterPro"/>
</dbReference>
<keyword evidence="2" id="KW-0012">Acyltransferase</keyword>
<dbReference type="InterPro" id="IPR050832">
    <property type="entry name" value="Bact_Acetyltransf"/>
</dbReference>
<dbReference type="AlphaFoldDB" id="H0QZN7"/>
<dbReference type="eggNOG" id="COG0456">
    <property type="taxonomic scope" value="Bacteria"/>
</dbReference>
<keyword evidence="5" id="KW-1185">Reference proteome</keyword>
<dbReference type="InterPro" id="IPR016181">
    <property type="entry name" value="Acyl_CoA_acyltransferase"/>
</dbReference>
<accession>H0QZN7</accession>
<dbReference type="Proteomes" id="UP000035034">
    <property type="component" value="Unassembled WGS sequence"/>
</dbReference>
<dbReference type="SUPFAM" id="SSF55729">
    <property type="entry name" value="Acyl-CoA N-acyltransferases (Nat)"/>
    <property type="match status" value="1"/>
</dbReference>
<protein>
    <recommendedName>
        <fullName evidence="3">N-acetyltransferase domain-containing protein</fullName>
    </recommendedName>
</protein>
<evidence type="ECO:0000256" key="2">
    <source>
        <dbReference type="ARBA" id="ARBA00023315"/>
    </source>
</evidence>
<dbReference type="OrthoDB" id="143110at2"/>
<dbReference type="PANTHER" id="PTHR43877:SF2">
    <property type="entry name" value="AMINOALKYLPHOSPHONATE N-ACETYLTRANSFERASE-RELATED"/>
    <property type="match status" value="1"/>
</dbReference>
<dbReference type="STRING" id="1077974.GOEFS_050_00660"/>
<evidence type="ECO:0000259" key="3">
    <source>
        <dbReference type="PROSITE" id="PS51186"/>
    </source>
</evidence>
<dbReference type="PROSITE" id="PS51186">
    <property type="entry name" value="GNAT"/>
    <property type="match status" value="1"/>
</dbReference>
<dbReference type="Gene3D" id="3.40.630.30">
    <property type="match status" value="1"/>
</dbReference>
<dbReference type="InterPro" id="IPR000182">
    <property type="entry name" value="GNAT_dom"/>
</dbReference>
<dbReference type="EMBL" id="BAEH01000050">
    <property type="protein sequence ID" value="GAB18288.1"/>
    <property type="molecule type" value="Genomic_DNA"/>
</dbReference>
<reference evidence="4 5" key="1">
    <citation type="submission" date="2011-12" db="EMBL/GenBank/DDBJ databases">
        <title>Whole genome shotgun sequence of Gordonia effusa NBRC 100432.</title>
        <authorList>
            <person name="Yoshida I."/>
            <person name="Takarada H."/>
            <person name="Hosoyama A."/>
            <person name="Tsuchikane K."/>
            <person name="Katsumata H."/>
            <person name="Yamazaki S."/>
            <person name="Fujita N."/>
        </authorList>
    </citation>
    <scope>NUCLEOTIDE SEQUENCE [LARGE SCALE GENOMIC DNA]</scope>
    <source>
        <strain evidence="4 5">NBRC 100432</strain>
    </source>
</reference>
<comment type="caution">
    <text evidence="4">The sequence shown here is derived from an EMBL/GenBank/DDBJ whole genome shotgun (WGS) entry which is preliminary data.</text>
</comment>
<dbReference type="PANTHER" id="PTHR43877">
    <property type="entry name" value="AMINOALKYLPHOSPHONATE N-ACETYLTRANSFERASE-RELATED-RELATED"/>
    <property type="match status" value="1"/>
</dbReference>